<accession>A0A0R3S8V9</accession>
<proteinExistence type="inferred from homology"/>
<evidence type="ECO:0000256" key="1">
    <source>
        <dbReference type="ARBA" id="ARBA00010379"/>
    </source>
</evidence>
<dbReference type="PROSITE" id="PS51195">
    <property type="entry name" value="Q_MOTIF"/>
    <property type="match status" value="1"/>
</dbReference>
<dbReference type="Pfam" id="PF00270">
    <property type="entry name" value="DEAD"/>
    <property type="match status" value="1"/>
</dbReference>
<dbReference type="STRING" id="6216.A0A0R3S8V9"/>
<feature type="compositionally biased region" description="Basic residues" evidence="10">
    <location>
        <begin position="868"/>
        <end position="881"/>
    </location>
</feature>
<dbReference type="WBParaSite" id="HDID_0000062101-mRNA-1">
    <property type="protein sequence ID" value="HDID_0000062101-mRNA-1"/>
    <property type="gene ID" value="HDID_0000062101"/>
</dbReference>
<evidence type="ECO:0000256" key="6">
    <source>
        <dbReference type="ARBA" id="ARBA00022840"/>
    </source>
</evidence>
<dbReference type="PANTHER" id="PTHR47959">
    <property type="entry name" value="ATP-DEPENDENT RNA HELICASE RHLE-RELATED"/>
    <property type="match status" value="1"/>
</dbReference>
<feature type="region of interest" description="Disordered" evidence="10">
    <location>
        <begin position="825"/>
        <end position="881"/>
    </location>
</feature>
<dbReference type="Pfam" id="PF00271">
    <property type="entry name" value="Helicase_C"/>
    <property type="match status" value="1"/>
</dbReference>
<dbReference type="Proteomes" id="UP000274504">
    <property type="component" value="Unassembled WGS sequence"/>
</dbReference>
<evidence type="ECO:0000259" key="13">
    <source>
        <dbReference type="PROSITE" id="PS51195"/>
    </source>
</evidence>
<dbReference type="SUPFAM" id="SSF52540">
    <property type="entry name" value="P-loop containing nucleoside triphosphate hydrolases"/>
    <property type="match status" value="2"/>
</dbReference>
<evidence type="ECO:0000256" key="4">
    <source>
        <dbReference type="ARBA" id="ARBA00022801"/>
    </source>
</evidence>
<evidence type="ECO:0000256" key="2">
    <source>
        <dbReference type="ARBA" id="ARBA00012552"/>
    </source>
</evidence>
<feature type="domain" description="Helicase ATP-binding" evidence="11">
    <location>
        <begin position="65"/>
        <end position="263"/>
    </location>
</feature>
<dbReference type="GO" id="GO:0003723">
    <property type="term" value="F:RNA binding"/>
    <property type="evidence" value="ECO:0007669"/>
    <property type="project" value="UniProtKB-KW"/>
</dbReference>
<dbReference type="GO" id="GO:0016787">
    <property type="term" value="F:hydrolase activity"/>
    <property type="evidence" value="ECO:0007669"/>
    <property type="project" value="UniProtKB-KW"/>
</dbReference>
<reference evidence="16" key="1">
    <citation type="submission" date="2016-04" db="UniProtKB">
        <authorList>
            <consortium name="WormBaseParasite"/>
        </authorList>
    </citation>
    <scope>IDENTIFICATION</scope>
</reference>
<evidence type="ECO:0000313" key="14">
    <source>
        <dbReference type="EMBL" id="VDL17050.1"/>
    </source>
</evidence>
<keyword evidence="6" id="KW-0067">ATP-binding</keyword>
<name>A0A0R3S8V9_HYMDI</name>
<keyword evidence="7" id="KW-0694">RNA-binding</keyword>
<gene>
    <name evidence="14" type="ORF">HDID_LOCUS622</name>
</gene>
<dbReference type="InterPro" id="IPR011545">
    <property type="entry name" value="DEAD/DEAH_box_helicase_dom"/>
</dbReference>
<evidence type="ECO:0000256" key="3">
    <source>
        <dbReference type="ARBA" id="ARBA00022741"/>
    </source>
</evidence>
<dbReference type="InterPro" id="IPR050079">
    <property type="entry name" value="DEAD_box_RNA_helicase"/>
</dbReference>
<keyword evidence="5" id="KW-0347">Helicase</keyword>
<organism evidence="16">
    <name type="scientific">Hymenolepis diminuta</name>
    <name type="common">Rat tapeworm</name>
    <dbReference type="NCBI Taxonomy" id="6216"/>
    <lineage>
        <taxon>Eukaryota</taxon>
        <taxon>Metazoa</taxon>
        <taxon>Spiralia</taxon>
        <taxon>Lophotrochozoa</taxon>
        <taxon>Platyhelminthes</taxon>
        <taxon>Cestoda</taxon>
        <taxon>Eucestoda</taxon>
        <taxon>Cyclophyllidea</taxon>
        <taxon>Hymenolepididae</taxon>
        <taxon>Hymenolepis</taxon>
    </lineage>
</organism>
<dbReference type="GO" id="GO:0005634">
    <property type="term" value="C:nucleus"/>
    <property type="evidence" value="ECO:0007669"/>
    <property type="project" value="InterPro"/>
</dbReference>
<dbReference type="Pfam" id="PF08147">
    <property type="entry name" value="DBP10CT"/>
    <property type="match status" value="1"/>
</dbReference>
<dbReference type="AlphaFoldDB" id="A0A0R3S8V9"/>
<evidence type="ECO:0000313" key="15">
    <source>
        <dbReference type="Proteomes" id="UP000274504"/>
    </source>
</evidence>
<feature type="region of interest" description="Disordered" evidence="10">
    <location>
        <begin position="763"/>
        <end position="802"/>
    </location>
</feature>
<dbReference type="PROSITE" id="PS51192">
    <property type="entry name" value="HELICASE_ATP_BIND_1"/>
    <property type="match status" value="1"/>
</dbReference>
<dbReference type="InterPro" id="IPR027417">
    <property type="entry name" value="P-loop_NTPase"/>
</dbReference>
<feature type="compositionally biased region" description="Basic and acidic residues" evidence="10">
    <location>
        <begin position="769"/>
        <end position="787"/>
    </location>
</feature>
<dbReference type="SMART" id="SM01123">
    <property type="entry name" value="DBP10CT"/>
    <property type="match status" value="1"/>
</dbReference>
<feature type="short sequence motif" description="Q motif" evidence="9">
    <location>
        <begin position="34"/>
        <end position="62"/>
    </location>
</feature>
<evidence type="ECO:0000256" key="10">
    <source>
        <dbReference type="SAM" id="MobiDB-lite"/>
    </source>
</evidence>
<keyword evidence="4" id="KW-0378">Hydrolase</keyword>
<dbReference type="PROSITE" id="PS51194">
    <property type="entry name" value="HELICASE_CTER"/>
    <property type="match status" value="1"/>
</dbReference>
<evidence type="ECO:0000256" key="9">
    <source>
        <dbReference type="PROSITE-ProRule" id="PRU00552"/>
    </source>
</evidence>
<dbReference type="InterPro" id="IPR014001">
    <property type="entry name" value="Helicase_ATP-bd"/>
</dbReference>
<feature type="domain" description="Helicase C-terminal" evidence="12">
    <location>
        <begin position="293"/>
        <end position="446"/>
    </location>
</feature>
<dbReference type="OrthoDB" id="10261375at2759"/>
<dbReference type="InterPro" id="IPR001650">
    <property type="entry name" value="Helicase_C-like"/>
</dbReference>
<keyword evidence="3" id="KW-0547">Nucleotide-binding</keyword>
<sequence length="881" mass="98578">MSSAGESSGESDMDVDEMRQLVQKANRKNKKRSGGFQAMGLSQPIFNGIVRKGYLAPTPIQRKAIPVIISGRDVVAMARTGSGKTAAFLIPLLERLKVHQCSGARALLLSPTRELAMQTLTFVRDIGRYTNLVAAVIVGGDKYGHILIFFLTKFILEWKINSWHFIRTQTCKLNNHILSPFFSIIATPGRLLHVIMEMNLSLRSIEYVVFDEGDRLFELGFADQLKETLHRIPSKRQTLIFSATLPGALLEFAQAGLTEPALIRLDVDTKLSENLKMAFITCYSFEKEALLIHLLKTVIPVSEKVVIFFATKHHVDYMELVSMFNDFGIDCTVVHSGLDPAARNMAVRNFRYGHVRCMLVTDLAARGRVARAGRTGMSISLIDSDELPYLVDLFVFLGRQLITSHVIGSDAATHVNDSEWPNELLGSCPRGLIAASASVVCKRALKKYTSTRPKASTESVRRAKELRLDLATLTPHPIFASQLSQIDTKREEILETLRNRNLPTIFEALGKTTNPEAFQTMQRKRRIHDNLIARSSEKLKAQMAQKRVEEEVILAKAKAVVKRQKKVAEQDPAEIRPAPGSTFFVPVGPSALDEATERGLSTQTSALDAGVNNFAISAQDARLDIHADEVGITQSRAVGSKRMQQVWDRKKRRYVNADVAAGTANKARIKTESGAIIPASYKTDLYSRWLKSTKLNTDTLGGSFEVLDAQKKKPKFEEGKQGHKFASFFNARYGSVVEFIDLEDRDGGEEKFFNRRSGVQWSKVKKSGRASENENRYNNKKNPRGEGDNEENQNGGELRNNRVGIKVLGTSSRFHKTLQNAANKRALAENKGIKEARGSRTYGQLRKPEQILKQRRKKDKQNQSRLKNLAKKGGKRKRSKR</sequence>
<evidence type="ECO:0000259" key="11">
    <source>
        <dbReference type="PROSITE" id="PS51192"/>
    </source>
</evidence>
<dbReference type="SMART" id="SM00487">
    <property type="entry name" value="DEXDc"/>
    <property type="match status" value="1"/>
</dbReference>
<protein>
    <recommendedName>
        <fullName evidence="2">RNA helicase</fullName>
        <ecNumber evidence="2">3.6.4.13</ecNumber>
    </recommendedName>
</protein>
<dbReference type="GO" id="GO:0005829">
    <property type="term" value="C:cytosol"/>
    <property type="evidence" value="ECO:0007669"/>
    <property type="project" value="TreeGrafter"/>
</dbReference>
<evidence type="ECO:0000313" key="16">
    <source>
        <dbReference type="WBParaSite" id="HDID_0000062101-mRNA-1"/>
    </source>
</evidence>
<dbReference type="GO" id="GO:0003724">
    <property type="term" value="F:RNA helicase activity"/>
    <property type="evidence" value="ECO:0007669"/>
    <property type="project" value="UniProtKB-EC"/>
</dbReference>
<evidence type="ECO:0000259" key="12">
    <source>
        <dbReference type="PROSITE" id="PS51194"/>
    </source>
</evidence>
<evidence type="ECO:0000256" key="5">
    <source>
        <dbReference type="ARBA" id="ARBA00022806"/>
    </source>
</evidence>
<dbReference type="InterPro" id="IPR012541">
    <property type="entry name" value="DBP10_C"/>
</dbReference>
<evidence type="ECO:0000256" key="8">
    <source>
        <dbReference type="ARBA" id="ARBA00047984"/>
    </source>
</evidence>
<comment type="similarity">
    <text evidence="1">Belongs to the DEAD box helicase family. DDX54/DBP10 subfamily.</text>
</comment>
<comment type="catalytic activity">
    <reaction evidence="8">
        <text>ATP + H2O = ADP + phosphate + H(+)</text>
        <dbReference type="Rhea" id="RHEA:13065"/>
        <dbReference type="ChEBI" id="CHEBI:15377"/>
        <dbReference type="ChEBI" id="CHEBI:15378"/>
        <dbReference type="ChEBI" id="CHEBI:30616"/>
        <dbReference type="ChEBI" id="CHEBI:43474"/>
        <dbReference type="ChEBI" id="CHEBI:456216"/>
        <dbReference type="EC" id="3.6.4.13"/>
    </reaction>
</comment>
<feature type="compositionally biased region" description="Basic and acidic residues" evidence="10">
    <location>
        <begin position="826"/>
        <end position="838"/>
    </location>
</feature>
<evidence type="ECO:0000256" key="7">
    <source>
        <dbReference type="ARBA" id="ARBA00022884"/>
    </source>
</evidence>
<dbReference type="GO" id="GO:0005524">
    <property type="term" value="F:ATP binding"/>
    <property type="evidence" value="ECO:0007669"/>
    <property type="project" value="UniProtKB-KW"/>
</dbReference>
<dbReference type="EC" id="3.6.4.13" evidence="2"/>
<dbReference type="EMBL" id="UYSG01000084">
    <property type="protein sequence ID" value="VDL17050.1"/>
    <property type="molecule type" value="Genomic_DNA"/>
</dbReference>
<dbReference type="Gene3D" id="3.40.50.300">
    <property type="entry name" value="P-loop containing nucleotide triphosphate hydrolases"/>
    <property type="match status" value="2"/>
</dbReference>
<feature type="domain" description="DEAD-box RNA helicase Q" evidence="13">
    <location>
        <begin position="34"/>
        <end position="62"/>
    </location>
</feature>
<dbReference type="InterPro" id="IPR014014">
    <property type="entry name" value="RNA_helicase_DEAD_Q_motif"/>
</dbReference>
<dbReference type="PANTHER" id="PTHR47959:SF8">
    <property type="entry name" value="RNA HELICASE"/>
    <property type="match status" value="1"/>
</dbReference>
<reference evidence="14 15" key="2">
    <citation type="submission" date="2018-11" db="EMBL/GenBank/DDBJ databases">
        <authorList>
            <consortium name="Pathogen Informatics"/>
        </authorList>
    </citation>
    <scope>NUCLEOTIDE SEQUENCE [LARGE SCALE GENOMIC DNA]</scope>
</reference>